<dbReference type="RefSeq" id="WP_311421905.1">
    <property type="nucleotide sequence ID" value="NZ_JAVREH010000004.1"/>
</dbReference>
<evidence type="ECO:0000313" key="2">
    <source>
        <dbReference type="EMBL" id="MDT0260753.1"/>
    </source>
</evidence>
<dbReference type="EMBL" id="JAVREH010000004">
    <property type="protein sequence ID" value="MDT0260753.1"/>
    <property type="molecule type" value="Genomic_DNA"/>
</dbReference>
<dbReference type="InterPro" id="IPR014145">
    <property type="entry name" value="LigD_pol_dom"/>
</dbReference>
<comment type="caution">
    <text evidence="2">The sequence shown here is derived from an EMBL/GenBank/DDBJ whole genome shotgun (WGS) entry which is preliminary data.</text>
</comment>
<dbReference type="Proteomes" id="UP001183176">
    <property type="component" value="Unassembled WGS sequence"/>
</dbReference>
<accession>A0ABU2J8Y7</accession>
<protein>
    <recommendedName>
        <fullName evidence="1">DNA ligase D polymerase domain-containing protein</fullName>
    </recommendedName>
</protein>
<evidence type="ECO:0000259" key="1">
    <source>
        <dbReference type="Pfam" id="PF21686"/>
    </source>
</evidence>
<dbReference type="Pfam" id="PF21686">
    <property type="entry name" value="LigD_Prim-Pol"/>
    <property type="match status" value="1"/>
</dbReference>
<keyword evidence="3" id="KW-1185">Reference proteome</keyword>
<sequence length="46" mass="5120">MRGFPHGPVSAPVTWDELPDVQMRDFTIATMPQRFALSNEDDNSAA</sequence>
<evidence type="ECO:0000313" key="3">
    <source>
        <dbReference type="Proteomes" id="UP001183176"/>
    </source>
</evidence>
<dbReference type="Gene3D" id="3.90.920.10">
    <property type="entry name" value="DNA primase, PRIM domain"/>
    <property type="match status" value="1"/>
</dbReference>
<proteinExistence type="predicted"/>
<organism evidence="2 3">
    <name type="scientific">Jatrophihabitans lederbergiae</name>
    <dbReference type="NCBI Taxonomy" id="3075547"/>
    <lineage>
        <taxon>Bacteria</taxon>
        <taxon>Bacillati</taxon>
        <taxon>Actinomycetota</taxon>
        <taxon>Actinomycetes</taxon>
        <taxon>Jatrophihabitantales</taxon>
        <taxon>Jatrophihabitantaceae</taxon>
        <taxon>Jatrophihabitans</taxon>
    </lineage>
</organism>
<gene>
    <name evidence="2" type="ORF">RM423_05025</name>
</gene>
<feature type="domain" description="DNA ligase D polymerase" evidence="1">
    <location>
        <begin position="1"/>
        <end position="37"/>
    </location>
</feature>
<name>A0ABU2J8Y7_9ACTN</name>
<reference evidence="3" key="1">
    <citation type="submission" date="2023-07" db="EMBL/GenBank/DDBJ databases">
        <title>30 novel species of actinomycetes from the DSMZ collection.</title>
        <authorList>
            <person name="Nouioui I."/>
        </authorList>
    </citation>
    <scope>NUCLEOTIDE SEQUENCE [LARGE SCALE GENOMIC DNA]</scope>
    <source>
        <strain evidence="3">DSM 44399</strain>
    </source>
</reference>